<dbReference type="InterPro" id="IPR011990">
    <property type="entry name" value="TPR-like_helical_dom_sf"/>
</dbReference>
<feature type="domain" description="CS" evidence="2">
    <location>
        <begin position="231"/>
        <end position="330"/>
    </location>
</feature>
<organism evidence="3 4">
    <name type="scientific">Prorocentrum cordatum</name>
    <dbReference type="NCBI Taxonomy" id="2364126"/>
    <lineage>
        <taxon>Eukaryota</taxon>
        <taxon>Sar</taxon>
        <taxon>Alveolata</taxon>
        <taxon>Dinophyceae</taxon>
        <taxon>Prorocentrales</taxon>
        <taxon>Prorocentraceae</taxon>
        <taxon>Prorocentrum</taxon>
    </lineage>
</organism>
<dbReference type="PANTHER" id="PTHR12356">
    <property type="entry name" value="NUCLEAR MOVEMENT PROTEIN NUDC"/>
    <property type="match status" value="1"/>
</dbReference>
<dbReference type="InterPro" id="IPR008978">
    <property type="entry name" value="HSP20-like_chaperone"/>
</dbReference>
<feature type="non-terminal residue" evidence="3">
    <location>
        <position position="1"/>
    </location>
</feature>
<gene>
    <name evidence="3" type="ORF">PCOR1329_LOCUS81989</name>
</gene>
<dbReference type="SUPFAM" id="SSF49764">
    <property type="entry name" value="HSP20-like chaperones"/>
    <property type="match status" value="1"/>
</dbReference>
<name>A0ABN9Y2U0_9DINO</name>
<evidence type="ECO:0000313" key="4">
    <source>
        <dbReference type="Proteomes" id="UP001189429"/>
    </source>
</evidence>
<dbReference type="CDD" id="cd06467">
    <property type="entry name" value="p23_NUDC_like"/>
    <property type="match status" value="1"/>
</dbReference>
<dbReference type="PROSITE" id="PS51203">
    <property type="entry name" value="CS"/>
    <property type="match status" value="1"/>
</dbReference>
<dbReference type="Pfam" id="PF04969">
    <property type="entry name" value="CS"/>
    <property type="match status" value="1"/>
</dbReference>
<evidence type="ECO:0000256" key="1">
    <source>
        <dbReference type="SAM" id="MobiDB-lite"/>
    </source>
</evidence>
<dbReference type="InterPro" id="IPR037898">
    <property type="entry name" value="NudC_fam"/>
</dbReference>
<dbReference type="Gene3D" id="2.60.40.790">
    <property type="match status" value="1"/>
</dbReference>
<proteinExistence type="predicted"/>
<dbReference type="InterPro" id="IPR007052">
    <property type="entry name" value="CS_dom"/>
</dbReference>
<comment type="caution">
    <text evidence="3">The sequence shown here is derived from an EMBL/GenBank/DDBJ whole genome shotgun (WGS) entry which is preliminary data.</text>
</comment>
<accession>A0ABN9Y2U0</accession>
<feature type="compositionally biased region" description="Basic residues" evidence="1">
    <location>
        <begin position="70"/>
        <end position="79"/>
    </location>
</feature>
<reference evidence="3" key="1">
    <citation type="submission" date="2023-10" db="EMBL/GenBank/DDBJ databases">
        <authorList>
            <person name="Chen Y."/>
            <person name="Shah S."/>
            <person name="Dougan E. K."/>
            <person name="Thang M."/>
            <person name="Chan C."/>
        </authorList>
    </citation>
    <scope>NUCLEOTIDE SEQUENCE [LARGE SCALE GENOMIC DNA]</scope>
</reference>
<sequence>DKRCVRLGLAPPSRAHSTGVSCGARSLLPLGVHRRALARPRGAGALAECRRPGLASGAGAPAGAPGRSQPWRRGRPRRKQYLQEAKAAYAKAIVQMGKAQVNDTNMVLVCTLHANLAAVFLEASPPEWQSAKAAADLALAVNPRSVKALYRRAQARLEDGREGLPAEAMCAALDDLRCAEEVEPGNEQVRLEAERVARRIAALEEARRVPGPLEIAGGIQPHLLERGGDCLLTHGYVWGQTAERVHVLVPARGLRVPQASCITWELRAQALRVVMPAADPAAPLVLEGRLCRPVRPDDCSWQLEDRGLLLHVELSKRDTSPEAEHWPCVWAGHPETRAPTGEEQERLLDMASAACAAERSEEPRGEAPNANAQETLRRLREMCPGVSVEWGDTSLDDFR</sequence>
<keyword evidence="4" id="KW-1185">Reference proteome</keyword>
<dbReference type="Gene3D" id="1.25.40.10">
    <property type="entry name" value="Tetratricopeptide repeat domain"/>
    <property type="match status" value="1"/>
</dbReference>
<dbReference type="EMBL" id="CAUYUJ010021744">
    <property type="protein sequence ID" value="CAK0906783.1"/>
    <property type="molecule type" value="Genomic_DNA"/>
</dbReference>
<feature type="region of interest" description="Disordered" evidence="1">
    <location>
        <begin position="55"/>
        <end position="79"/>
    </location>
</feature>
<feature type="compositionally biased region" description="Low complexity" evidence="1">
    <location>
        <begin position="55"/>
        <end position="69"/>
    </location>
</feature>
<dbReference type="SUPFAM" id="SSF48452">
    <property type="entry name" value="TPR-like"/>
    <property type="match status" value="1"/>
</dbReference>
<evidence type="ECO:0000313" key="3">
    <source>
        <dbReference type="EMBL" id="CAK0906783.1"/>
    </source>
</evidence>
<evidence type="ECO:0000259" key="2">
    <source>
        <dbReference type="PROSITE" id="PS51203"/>
    </source>
</evidence>
<protein>
    <recommendedName>
        <fullName evidence="2">CS domain-containing protein</fullName>
    </recommendedName>
</protein>
<dbReference type="Proteomes" id="UP001189429">
    <property type="component" value="Unassembled WGS sequence"/>
</dbReference>